<dbReference type="InterPro" id="IPR051132">
    <property type="entry name" value="3-5_Exonuclease_domain"/>
</dbReference>
<gene>
    <name evidence="4" type="ORF">GH714_014018</name>
</gene>
<dbReference type="Pfam" id="PF01612">
    <property type="entry name" value="DNA_pol_A_exo1"/>
    <property type="match status" value="2"/>
</dbReference>
<organism evidence="4 5">
    <name type="scientific">Hevea brasiliensis</name>
    <name type="common">Para rubber tree</name>
    <name type="synonym">Siphonia brasiliensis</name>
    <dbReference type="NCBI Taxonomy" id="3981"/>
    <lineage>
        <taxon>Eukaryota</taxon>
        <taxon>Viridiplantae</taxon>
        <taxon>Streptophyta</taxon>
        <taxon>Embryophyta</taxon>
        <taxon>Tracheophyta</taxon>
        <taxon>Spermatophyta</taxon>
        <taxon>Magnoliopsida</taxon>
        <taxon>eudicotyledons</taxon>
        <taxon>Gunneridae</taxon>
        <taxon>Pentapetalae</taxon>
        <taxon>rosids</taxon>
        <taxon>fabids</taxon>
        <taxon>Malpighiales</taxon>
        <taxon>Euphorbiaceae</taxon>
        <taxon>Crotonoideae</taxon>
        <taxon>Micrandreae</taxon>
        <taxon>Hevea</taxon>
    </lineage>
</organism>
<dbReference type="CDD" id="cd06141">
    <property type="entry name" value="WRN_exo"/>
    <property type="match status" value="1"/>
</dbReference>
<dbReference type="Gene3D" id="3.30.420.10">
    <property type="entry name" value="Ribonuclease H-like superfamily/Ribonuclease H"/>
    <property type="match status" value="2"/>
</dbReference>
<evidence type="ECO:0000259" key="3">
    <source>
        <dbReference type="Pfam" id="PF01612"/>
    </source>
</evidence>
<keyword evidence="5" id="KW-1185">Reference proteome</keyword>
<dbReference type="GO" id="GO:0008408">
    <property type="term" value="F:3'-5' exonuclease activity"/>
    <property type="evidence" value="ECO:0007669"/>
    <property type="project" value="InterPro"/>
</dbReference>
<evidence type="ECO:0000256" key="2">
    <source>
        <dbReference type="ARBA" id="ARBA00022801"/>
    </source>
</evidence>
<dbReference type="InterPro" id="IPR002562">
    <property type="entry name" value="3'-5'_exonuclease_dom"/>
</dbReference>
<dbReference type="Proteomes" id="UP000467840">
    <property type="component" value="Chromosome 4"/>
</dbReference>
<dbReference type="GO" id="GO:0006139">
    <property type="term" value="P:nucleobase-containing compound metabolic process"/>
    <property type="evidence" value="ECO:0007669"/>
    <property type="project" value="InterPro"/>
</dbReference>
<keyword evidence="1" id="KW-0540">Nuclease</keyword>
<keyword evidence="2" id="KW-0378">Hydrolase</keyword>
<dbReference type="GO" id="GO:0005737">
    <property type="term" value="C:cytoplasm"/>
    <property type="evidence" value="ECO:0007669"/>
    <property type="project" value="TreeGrafter"/>
</dbReference>
<comment type="caution">
    <text evidence="4">The sequence shown here is derived from an EMBL/GenBank/DDBJ whole genome shotgun (WGS) entry which is preliminary data.</text>
</comment>
<reference evidence="4 5" key="1">
    <citation type="journal article" date="2020" name="Mol. Plant">
        <title>The Chromosome-Based Rubber Tree Genome Provides New Insights into Spurge Genome Evolution and Rubber Biosynthesis.</title>
        <authorList>
            <person name="Liu J."/>
            <person name="Shi C."/>
            <person name="Shi C.C."/>
            <person name="Li W."/>
            <person name="Zhang Q.J."/>
            <person name="Zhang Y."/>
            <person name="Li K."/>
            <person name="Lu H.F."/>
            <person name="Shi C."/>
            <person name="Zhu S.T."/>
            <person name="Xiao Z.Y."/>
            <person name="Nan H."/>
            <person name="Yue Y."/>
            <person name="Zhu X.G."/>
            <person name="Wu Y."/>
            <person name="Hong X.N."/>
            <person name="Fan G.Y."/>
            <person name="Tong Y."/>
            <person name="Zhang D."/>
            <person name="Mao C.L."/>
            <person name="Liu Y.L."/>
            <person name="Hao S.J."/>
            <person name="Liu W.Q."/>
            <person name="Lv M.Q."/>
            <person name="Zhang H.B."/>
            <person name="Liu Y."/>
            <person name="Hu-Tang G.R."/>
            <person name="Wang J.P."/>
            <person name="Wang J.H."/>
            <person name="Sun Y.H."/>
            <person name="Ni S.B."/>
            <person name="Chen W.B."/>
            <person name="Zhang X.C."/>
            <person name="Jiao Y.N."/>
            <person name="Eichler E.E."/>
            <person name="Li G.H."/>
            <person name="Liu X."/>
            <person name="Gao L.Z."/>
        </authorList>
    </citation>
    <scope>NUCLEOTIDE SEQUENCE [LARGE SCALE GENOMIC DNA]</scope>
    <source>
        <strain evidence="5">cv. GT1</strain>
        <tissue evidence="4">Leaf</tissue>
    </source>
</reference>
<name>A0A6A6LHS8_HEVBR</name>
<dbReference type="SUPFAM" id="SSF53098">
    <property type="entry name" value="Ribonuclease H-like"/>
    <property type="match status" value="2"/>
</dbReference>
<evidence type="ECO:0000256" key="1">
    <source>
        <dbReference type="ARBA" id="ARBA00022722"/>
    </source>
</evidence>
<evidence type="ECO:0000313" key="5">
    <source>
        <dbReference type="Proteomes" id="UP000467840"/>
    </source>
</evidence>
<dbReference type="GO" id="GO:0005634">
    <property type="term" value="C:nucleus"/>
    <property type="evidence" value="ECO:0007669"/>
    <property type="project" value="TreeGrafter"/>
</dbReference>
<dbReference type="AlphaFoldDB" id="A0A6A6LHS8"/>
<proteinExistence type="predicted"/>
<dbReference type="InterPro" id="IPR012337">
    <property type="entry name" value="RNaseH-like_sf"/>
</dbReference>
<dbReference type="InterPro" id="IPR036397">
    <property type="entry name" value="RNaseH_sf"/>
</dbReference>
<feature type="domain" description="3'-5' exonuclease" evidence="3">
    <location>
        <begin position="47"/>
        <end position="183"/>
    </location>
</feature>
<protein>
    <recommendedName>
        <fullName evidence="3">3'-5' exonuclease domain-containing protein</fullName>
    </recommendedName>
</protein>
<dbReference type="PANTHER" id="PTHR13620">
    <property type="entry name" value="3-5 EXONUCLEASE"/>
    <property type="match status" value="1"/>
</dbReference>
<dbReference type="EMBL" id="JAAGAX010000010">
    <property type="protein sequence ID" value="KAF2300554.1"/>
    <property type="molecule type" value="Genomic_DNA"/>
</dbReference>
<evidence type="ECO:0000313" key="4">
    <source>
        <dbReference type="EMBL" id="KAF2300554.1"/>
    </source>
</evidence>
<accession>A0A6A6LHS8</accession>
<dbReference type="PANTHER" id="PTHR13620:SF76">
    <property type="entry name" value="WERNER SYNDROME-LIKE EXONUCLEASE"/>
    <property type="match status" value="1"/>
</dbReference>
<sequence>MSFPRFSSSHNIQFYGDHIFTTVTPSAAIVDEWIANTRRIYRRKLSKLLVGLDTEWCLPAQPGGYQKVAIIQLCVGKRCLIFQLYHADYIPQSLIRFLGNKKFTFVGKEVQNDADKLFQDYKLHVAHTKDVGYWAAKKYDYSEYRGMGLKALVSDLLQKVIPKPRRITLSRWNAKNLRVEQIELYSTIFDPISWQQEVHFVGKEVQNDADKLFQDYKLHVAHTKDVSYWAAKKYDDSEYRRMGLKALVSDLLQKVIPKPRQITLSRWNAKNLRVEQIEYACLDAFVSFELGLLLSKPIQEITHSPEVVHLTPETVAQLDELFGRVGRRCEEIEPVRQLEMKAVKEAIRGSDRIGIGNAHKDLGLSEKVDGIRNGPDLLERNKTV</sequence>
<feature type="domain" description="3'-5' exonuclease" evidence="3">
    <location>
        <begin position="196"/>
        <end position="292"/>
    </location>
</feature>
<dbReference type="GO" id="GO:0003676">
    <property type="term" value="F:nucleic acid binding"/>
    <property type="evidence" value="ECO:0007669"/>
    <property type="project" value="InterPro"/>
</dbReference>